<dbReference type="GO" id="GO:0000049">
    <property type="term" value="F:tRNA binding"/>
    <property type="evidence" value="ECO:0007669"/>
    <property type="project" value="UniProtKB-KW"/>
</dbReference>
<dbReference type="InterPro" id="IPR006641">
    <property type="entry name" value="YqgF/RNaseH-like_dom"/>
</dbReference>
<comment type="similarity">
    <text evidence="1 17">Belongs to the class-II aminoacyl-tRNA synthetase family.</text>
</comment>
<dbReference type="NCBIfam" id="TIGR00344">
    <property type="entry name" value="alaS"/>
    <property type="match status" value="1"/>
</dbReference>
<comment type="catalytic activity">
    <reaction evidence="16 17">
        <text>tRNA(Ala) + L-alanine + ATP = L-alanyl-tRNA(Ala) + AMP + diphosphate</text>
        <dbReference type="Rhea" id="RHEA:12540"/>
        <dbReference type="Rhea" id="RHEA-COMP:9657"/>
        <dbReference type="Rhea" id="RHEA-COMP:9923"/>
        <dbReference type="ChEBI" id="CHEBI:30616"/>
        <dbReference type="ChEBI" id="CHEBI:33019"/>
        <dbReference type="ChEBI" id="CHEBI:57972"/>
        <dbReference type="ChEBI" id="CHEBI:78442"/>
        <dbReference type="ChEBI" id="CHEBI:78497"/>
        <dbReference type="ChEBI" id="CHEBI:456215"/>
        <dbReference type="EC" id="6.1.1.7"/>
    </reaction>
</comment>
<dbReference type="Pfam" id="PF01411">
    <property type="entry name" value="tRNA-synt_2c"/>
    <property type="match status" value="1"/>
</dbReference>
<dbReference type="InterPro" id="IPR012337">
    <property type="entry name" value="RNaseH-like_sf"/>
</dbReference>
<protein>
    <recommendedName>
        <fullName evidence="17 18">Multifunctional fusion protein</fullName>
    </recommendedName>
    <domain>
        <recommendedName>
            <fullName evidence="17">Alanine--tRNA ligase</fullName>
            <ecNumber evidence="17">6.1.1.7</ecNumber>
        </recommendedName>
        <alternativeName>
            <fullName evidence="17">Alanyl-tRNA synthetase</fullName>
            <shortName evidence="17">AlaRS</shortName>
        </alternativeName>
    </domain>
    <domain>
        <recommendedName>
            <fullName evidence="18">Putative pre-16S rRNA nuclease</fullName>
            <ecNumber evidence="18">3.1.-.-</ecNumber>
        </recommendedName>
    </domain>
</protein>
<evidence type="ECO:0000256" key="4">
    <source>
        <dbReference type="ARBA" id="ARBA00022555"/>
    </source>
</evidence>
<keyword evidence="11 17" id="KW-0067">ATP-binding</keyword>
<comment type="function">
    <text evidence="15 17">Catalyzes the attachment of alanine to tRNA(Ala) in a two-step reaction: alanine is first activated by ATP to form Ala-AMP and then transferred to the acceptor end of tRNA(Ala). Also edits incorrectly charged Ser-tRNA(Ala) and Gly-tRNA(Ala) via its editing domain.</text>
</comment>
<keyword evidence="6 18" id="KW-0540">Nuclease</keyword>
<dbReference type="GO" id="GO:0008270">
    <property type="term" value="F:zinc ion binding"/>
    <property type="evidence" value="ECO:0007669"/>
    <property type="project" value="UniProtKB-UniRule"/>
</dbReference>
<evidence type="ECO:0000256" key="12">
    <source>
        <dbReference type="ARBA" id="ARBA00022884"/>
    </source>
</evidence>
<feature type="binding site" evidence="17">
    <location>
        <position position="582"/>
    </location>
    <ligand>
        <name>Zn(2+)</name>
        <dbReference type="ChEBI" id="CHEBI:29105"/>
    </ligand>
</feature>
<dbReference type="PROSITE" id="PS50860">
    <property type="entry name" value="AA_TRNA_LIGASE_II_ALA"/>
    <property type="match status" value="1"/>
</dbReference>
<accession>A0AA37UJ49</accession>
<keyword evidence="14 17" id="KW-0030">Aminoacyl-tRNA synthetase</keyword>
<keyword evidence="3 18" id="KW-0690">Ribosome biogenesis</keyword>
<evidence type="ECO:0000259" key="20">
    <source>
        <dbReference type="PROSITE" id="PS50860"/>
    </source>
</evidence>
<dbReference type="GO" id="GO:0006419">
    <property type="term" value="P:alanyl-tRNA aminoacylation"/>
    <property type="evidence" value="ECO:0007669"/>
    <property type="project" value="UniProtKB-UniRule"/>
</dbReference>
<dbReference type="InterPro" id="IPR050058">
    <property type="entry name" value="Ala-tRNA_ligase"/>
</dbReference>
<dbReference type="FunFam" id="3.30.54.20:FF:000001">
    <property type="entry name" value="Alanine--tRNA ligase"/>
    <property type="match status" value="1"/>
</dbReference>
<dbReference type="InterPro" id="IPR005227">
    <property type="entry name" value="YqgF"/>
</dbReference>
<dbReference type="Proteomes" id="UP001157161">
    <property type="component" value="Unassembled WGS sequence"/>
</dbReference>
<evidence type="ECO:0000256" key="19">
    <source>
        <dbReference type="SAM" id="MobiDB-lite"/>
    </source>
</evidence>
<evidence type="ECO:0000256" key="10">
    <source>
        <dbReference type="ARBA" id="ARBA00022833"/>
    </source>
</evidence>
<feature type="binding site" evidence="17">
    <location>
        <position position="578"/>
    </location>
    <ligand>
        <name>Zn(2+)</name>
        <dbReference type="ChEBI" id="CHEBI:29105"/>
    </ligand>
</feature>
<dbReference type="InterPro" id="IPR037027">
    <property type="entry name" value="YqgF/RNaseH-like_dom_sf"/>
</dbReference>
<dbReference type="GO" id="GO:0000967">
    <property type="term" value="P:rRNA 5'-end processing"/>
    <property type="evidence" value="ECO:0007669"/>
    <property type="project" value="UniProtKB-UniRule"/>
</dbReference>
<comment type="subcellular location">
    <subcellularLocation>
        <location evidence="17">Cytoplasm</location>
    </subcellularLocation>
</comment>
<evidence type="ECO:0000256" key="16">
    <source>
        <dbReference type="ARBA" id="ARBA00048300"/>
    </source>
</evidence>
<keyword evidence="9 18" id="KW-0378">Hydrolase</keyword>
<dbReference type="InterPro" id="IPR012947">
    <property type="entry name" value="tRNA_SAD"/>
</dbReference>
<keyword evidence="8 17" id="KW-0547">Nucleotide-binding</keyword>
<dbReference type="GO" id="GO:0005524">
    <property type="term" value="F:ATP binding"/>
    <property type="evidence" value="ECO:0007669"/>
    <property type="project" value="UniProtKB-UniRule"/>
</dbReference>
<dbReference type="EMBL" id="BSUM01000001">
    <property type="protein sequence ID" value="GMA31359.1"/>
    <property type="molecule type" value="Genomic_DNA"/>
</dbReference>
<evidence type="ECO:0000256" key="1">
    <source>
        <dbReference type="ARBA" id="ARBA00008226"/>
    </source>
</evidence>
<dbReference type="Gene3D" id="3.10.310.40">
    <property type="match status" value="1"/>
</dbReference>
<evidence type="ECO:0000256" key="2">
    <source>
        <dbReference type="ARBA" id="ARBA00022490"/>
    </source>
</evidence>
<evidence type="ECO:0000256" key="18">
    <source>
        <dbReference type="HAMAP-Rule" id="MF_00651"/>
    </source>
</evidence>
<dbReference type="GO" id="GO:0004518">
    <property type="term" value="F:nuclease activity"/>
    <property type="evidence" value="ECO:0007669"/>
    <property type="project" value="UniProtKB-KW"/>
</dbReference>
<dbReference type="GO" id="GO:0002161">
    <property type="term" value="F:aminoacyl-tRNA deacylase activity"/>
    <property type="evidence" value="ECO:0007669"/>
    <property type="project" value="TreeGrafter"/>
</dbReference>
<dbReference type="SUPFAM" id="SSF101353">
    <property type="entry name" value="Putative anticodon-binding domain of alanyl-tRNA synthetase (AlaRS)"/>
    <property type="match status" value="1"/>
</dbReference>
<dbReference type="InterPro" id="IPR018162">
    <property type="entry name" value="Ala-tRNA-ligase_IIc_anticod-bd"/>
</dbReference>
<feature type="domain" description="Alanyl-transfer RNA synthetases family profile" evidence="20">
    <location>
        <begin position="1"/>
        <end position="724"/>
    </location>
</feature>
<evidence type="ECO:0000256" key="6">
    <source>
        <dbReference type="ARBA" id="ARBA00022722"/>
    </source>
</evidence>
<dbReference type="PANTHER" id="PTHR11777">
    <property type="entry name" value="ALANYL-TRNA SYNTHETASE"/>
    <property type="match status" value="1"/>
</dbReference>
<keyword evidence="4 17" id="KW-0820">tRNA-binding</keyword>
<dbReference type="PRINTS" id="PR00980">
    <property type="entry name" value="TRNASYNTHALA"/>
</dbReference>
<dbReference type="Pfam" id="PF07973">
    <property type="entry name" value="tRNA_SAD"/>
    <property type="match status" value="1"/>
</dbReference>
<comment type="domain">
    <text evidence="17">Consists of three domains; the N-terminal catalytic domain, the editing domain and the C-terminal C-Ala domain. The editing domain removes incorrectly charged amino acids, while the C-Ala domain, along with tRNA(Ala), serves as a bridge to cooperatively bring together the editing and aminoacylation centers thus stimulating deacylation of misacylated tRNAs.</text>
</comment>
<dbReference type="Gene3D" id="6.10.250.550">
    <property type="match status" value="1"/>
</dbReference>
<dbReference type="InterPro" id="IPR018163">
    <property type="entry name" value="Thr/Ala-tRNA-synth_IIc_edit"/>
</dbReference>
<dbReference type="Gene3D" id="3.30.930.10">
    <property type="entry name" value="Bira Bifunctional Protein, Domain 2"/>
    <property type="match status" value="1"/>
</dbReference>
<dbReference type="Pfam" id="PF03652">
    <property type="entry name" value="RuvX"/>
    <property type="match status" value="1"/>
</dbReference>
<dbReference type="InterPro" id="IPR023033">
    <property type="entry name" value="Ala_tRNA_ligase_euk/bac"/>
</dbReference>
<evidence type="ECO:0000256" key="14">
    <source>
        <dbReference type="ARBA" id="ARBA00023146"/>
    </source>
</evidence>
<dbReference type="CDD" id="cd16964">
    <property type="entry name" value="YqgF"/>
    <property type="match status" value="1"/>
</dbReference>
<dbReference type="HAMAP" id="MF_00651">
    <property type="entry name" value="Nuclease_YqgF"/>
    <property type="match status" value="1"/>
</dbReference>
<dbReference type="SUPFAM" id="SSF55681">
    <property type="entry name" value="Class II aaRS and biotin synthetases"/>
    <property type="match status" value="1"/>
</dbReference>
<reference evidence="21" key="1">
    <citation type="journal article" date="2014" name="Int. J. Syst. Evol. Microbiol.">
        <title>Complete genome sequence of Corynebacterium casei LMG S-19264T (=DSM 44701T), isolated from a smear-ripened cheese.</title>
        <authorList>
            <consortium name="US DOE Joint Genome Institute (JGI-PGF)"/>
            <person name="Walter F."/>
            <person name="Albersmeier A."/>
            <person name="Kalinowski J."/>
            <person name="Ruckert C."/>
        </authorList>
    </citation>
    <scope>NUCLEOTIDE SEQUENCE</scope>
    <source>
        <strain evidence="21">NBRC 112290</strain>
    </source>
</reference>
<reference evidence="21" key="2">
    <citation type="submission" date="2023-02" db="EMBL/GenBank/DDBJ databases">
        <authorList>
            <person name="Sun Q."/>
            <person name="Mori K."/>
        </authorList>
    </citation>
    <scope>NUCLEOTIDE SEQUENCE</scope>
    <source>
        <strain evidence="21">NBRC 112290</strain>
    </source>
</reference>
<dbReference type="Gene3D" id="3.30.54.20">
    <property type="match status" value="1"/>
</dbReference>
<organism evidence="21 22">
    <name type="scientific">Litorihabitans aurantiacus</name>
    <dbReference type="NCBI Taxonomy" id="1930061"/>
    <lineage>
        <taxon>Bacteria</taxon>
        <taxon>Bacillati</taxon>
        <taxon>Actinomycetota</taxon>
        <taxon>Actinomycetes</taxon>
        <taxon>Micrococcales</taxon>
        <taxon>Beutenbergiaceae</taxon>
        <taxon>Litorihabitans</taxon>
    </lineage>
</organism>
<dbReference type="InterPro" id="IPR018164">
    <property type="entry name" value="Ala-tRNA-synth_IIc_N"/>
</dbReference>
<keyword evidence="7 17" id="KW-0479">Metal-binding</keyword>
<comment type="caution">
    <text evidence="21">The sequence shown here is derived from an EMBL/GenBank/DDBJ whole genome shotgun (WGS) entry which is preliminary data.</text>
</comment>
<evidence type="ECO:0000256" key="7">
    <source>
        <dbReference type="ARBA" id="ARBA00022723"/>
    </source>
</evidence>
<dbReference type="InterPro" id="IPR009000">
    <property type="entry name" value="Transl_B-barrel_sf"/>
</dbReference>
<dbReference type="EC" id="6.1.1.7" evidence="17"/>
<keyword evidence="12 17" id="KW-0694">RNA-binding</keyword>
<dbReference type="SUPFAM" id="SSF55186">
    <property type="entry name" value="ThrRS/AlaRS common domain"/>
    <property type="match status" value="1"/>
</dbReference>
<dbReference type="Gene3D" id="3.30.420.140">
    <property type="entry name" value="YqgF/RNase H-like domain"/>
    <property type="match status" value="1"/>
</dbReference>
<dbReference type="FunFam" id="3.30.980.10:FF:000004">
    <property type="entry name" value="Alanine--tRNA ligase, cytoplasmic"/>
    <property type="match status" value="1"/>
</dbReference>
<evidence type="ECO:0000256" key="17">
    <source>
        <dbReference type="HAMAP-Rule" id="MF_00036"/>
    </source>
</evidence>
<dbReference type="CDD" id="cd00673">
    <property type="entry name" value="AlaRS_core"/>
    <property type="match status" value="1"/>
</dbReference>
<dbReference type="SUPFAM" id="SSF53098">
    <property type="entry name" value="Ribonuclease H-like"/>
    <property type="match status" value="1"/>
</dbReference>
<keyword evidence="13 17" id="KW-0648">Protein biosynthesis</keyword>
<dbReference type="InterPro" id="IPR003156">
    <property type="entry name" value="DHHA1_dom"/>
</dbReference>
<dbReference type="EC" id="3.1.-.-" evidence="18"/>
<feature type="binding site" evidence="17">
    <location>
        <position position="681"/>
    </location>
    <ligand>
        <name>Zn(2+)</name>
        <dbReference type="ChEBI" id="CHEBI:29105"/>
    </ligand>
</feature>
<dbReference type="PANTHER" id="PTHR11777:SF9">
    <property type="entry name" value="ALANINE--TRNA LIGASE, CYTOPLASMIC"/>
    <property type="match status" value="1"/>
</dbReference>
<evidence type="ECO:0000313" key="22">
    <source>
        <dbReference type="Proteomes" id="UP001157161"/>
    </source>
</evidence>
<dbReference type="GO" id="GO:0005829">
    <property type="term" value="C:cytosol"/>
    <property type="evidence" value="ECO:0007669"/>
    <property type="project" value="TreeGrafter"/>
</dbReference>
<dbReference type="InterPro" id="IPR002318">
    <property type="entry name" value="Ala-tRNA-lgiase_IIc"/>
</dbReference>
<dbReference type="Gene3D" id="3.30.980.10">
    <property type="entry name" value="Threonyl-trna Synthetase, Chain A, domain 2"/>
    <property type="match status" value="1"/>
</dbReference>
<keyword evidence="22" id="KW-1185">Reference proteome</keyword>
<dbReference type="GO" id="GO:0004813">
    <property type="term" value="F:alanine-tRNA ligase activity"/>
    <property type="evidence" value="ECO:0007669"/>
    <property type="project" value="UniProtKB-UniRule"/>
</dbReference>
<dbReference type="InterPro" id="IPR045864">
    <property type="entry name" value="aa-tRNA-synth_II/BPL/LPL"/>
</dbReference>
<dbReference type="SMART" id="SM00863">
    <property type="entry name" value="tRNA_SAD"/>
    <property type="match status" value="1"/>
</dbReference>
<dbReference type="AlphaFoldDB" id="A0AA37UJ49"/>
<comment type="function">
    <text evidence="18">Could be a nuclease involved in processing of the 5'-end of pre-16S rRNA.</text>
</comment>
<sequence>MRTADIRRRYLSYFEANDHTVVPSASLISPDPSILFTIAGMVPFIPYIVGTEPAPYPRAVSVQKCIRTNDIDNVGRTTRHGTFFQMMGNFSFGDYFKDGAVELAWEFLTGREDEGKLAFDGSRMWVTIWEEDDVAAAALVRVGVNPDQIVRLPREENFWDTGQPGPAGPCAEFHYDRGPEFGPDAVGGTVDPGGDRYLEIWNLVFDQFLRGEGTGKNYPLLKELDAKAIDTGAGLERIAFLKQGKANMYEIDEVHPVIAKAEELSGRTYGAGGNDGEDDVRMRVVADHVRSALMLVADGVRPANEGRGYVLRRLLRRAVRAMRLLGVTEPSLPHLLPVSKDAMKESYPELEADFERIAAIVYGEEDAFRRTLEAGTSILDAAVTRVRGAGGTVLGGEDAFKLHDTYGFPIDLTVEMAAEQGVRIDTEAFRSLMAEQKQRARADALAKKTGHVDTSVYTSLAGDLAQPVQFLGYTDTTAQVRVVGLLAGGQSVPHAVAPADVEVILDRTPFYAEAGGQLADQGQIVLDGGGVVEVDDVQAPIKGLSVHRGRLVEGEIALDGGGVATIDTQRRRAIARAHTATHLVHKALRETLGDGATQAGSENAPHRLRFDFRAGAQPPAGSLAEISERVNTRAAEDLDVNDQVMGIDDARALGAMALFGEKYGDRVRVVSIGGDWSRELCAGTHVLSTGHLGPITLLGEASIGSGVRRVDALVGDAATRFHAKEQVLVSQLSSMVGVRSDELPDRISGLLARLKDAEKEVAQLRQAQLLAAAGSLVAGARDVDGVRVLTHDLGEVAGADDVRTLALDLRDRLGAGPAVVVVGGQAKGRAAVVVATTPDARDRGVRAGELVRALAGQLGGKGGGRDDVAQGGGTDVAALAGALAGVDDVVRRAVDGGGPSVRRGVRVAVDVGSVRVGVARCDPDGILATPVETVRRTRDDDGTAHIAAIVAELEAFEVVVGLPRSLDGRNRQAASLARSYAGILARLVSPVPVRMVDERFTSATAHQAMTASGLPGRSQRAVVDQVAAVIVLQHALDIERSTGREPGQLVQPRGTSRGGHDT</sequence>
<proteinExistence type="inferred from homology"/>
<dbReference type="FunFam" id="3.10.310.40:FF:000001">
    <property type="entry name" value="Alanine--tRNA ligase"/>
    <property type="match status" value="1"/>
</dbReference>
<evidence type="ECO:0000256" key="3">
    <source>
        <dbReference type="ARBA" id="ARBA00022517"/>
    </source>
</evidence>
<dbReference type="InterPro" id="IPR018165">
    <property type="entry name" value="Ala-tRNA-synth_IIc_core"/>
</dbReference>
<feature type="region of interest" description="Disordered" evidence="19">
    <location>
        <begin position="1042"/>
        <end position="1062"/>
    </location>
</feature>
<evidence type="ECO:0000313" key="21">
    <source>
        <dbReference type="EMBL" id="GMA31359.1"/>
    </source>
</evidence>
<dbReference type="SUPFAM" id="SSF50447">
    <property type="entry name" value="Translation proteins"/>
    <property type="match status" value="1"/>
</dbReference>
<evidence type="ECO:0000256" key="9">
    <source>
        <dbReference type="ARBA" id="ARBA00022801"/>
    </source>
</evidence>
<keyword evidence="10 17" id="KW-0862">Zinc</keyword>
<comment type="cofactor">
    <cofactor evidence="17">
        <name>Zn(2+)</name>
        <dbReference type="ChEBI" id="CHEBI:29105"/>
    </cofactor>
    <text evidence="17">Binds 1 zinc ion per subunit.</text>
</comment>
<evidence type="ECO:0000256" key="15">
    <source>
        <dbReference type="ARBA" id="ARBA00024779"/>
    </source>
</evidence>
<gene>
    <name evidence="17 21" type="primary">alaS</name>
    <name evidence="21" type="ORF">GCM10025875_13510</name>
</gene>
<keyword evidence="2 17" id="KW-0963">Cytoplasm</keyword>
<dbReference type="Gene3D" id="2.40.30.130">
    <property type="match status" value="1"/>
</dbReference>
<dbReference type="Pfam" id="PF02272">
    <property type="entry name" value="DHHA1"/>
    <property type="match status" value="1"/>
</dbReference>
<dbReference type="NCBIfam" id="TIGR00250">
    <property type="entry name" value="RNAse_H_YqgF"/>
    <property type="match status" value="1"/>
</dbReference>
<name>A0AA37UJ49_9MICO</name>
<evidence type="ECO:0000256" key="11">
    <source>
        <dbReference type="ARBA" id="ARBA00022840"/>
    </source>
</evidence>
<evidence type="ECO:0000256" key="8">
    <source>
        <dbReference type="ARBA" id="ARBA00022741"/>
    </source>
</evidence>
<evidence type="ECO:0000256" key="13">
    <source>
        <dbReference type="ARBA" id="ARBA00022917"/>
    </source>
</evidence>
<evidence type="ECO:0000256" key="5">
    <source>
        <dbReference type="ARBA" id="ARBA00022598"/>
    </source>
</evidence>
<dbReference type="HAMAP" id="MF_00036_B">
    <property type="entry name" value="Ala_tRNA_synth_B"/>
    <property type="match status" value="1"/>
</dbReference>
<dbReference type="SMART" id="SM00732">
    <property type="entry name" value="YqgFc"/>
    <property type="match status" value="1"/>
</dbReference>
<feature type="binding site" evidence="17">
    <location>
        <position position="685"/>
    </location>
    <ligand>
        <name>Zn(2+)</name>
        <dbReference type="ChEBI" id="CHEBI:29105"/>
    </ligand>
</feature>
<keyword evidence="5 17" id="KW-0436">Ligase</keyword>
<comment type="similarity">
    <text evidence="18">Belongs to the YqgF HJR family.</text>
</comment>